<dbReference type="EMBL" id="BQNB010020076">
    <property type="protein sequence ID" value="GJT92071.1"/>
    <property type="molecule type" value="Genomic_DNA"/>
</dbReference>
<proteinExistence type="predicted"/>
<evidence type="ECO:0000313" key="1">
    <source>
        <dbReference type="EMBL" id="GJT92071.1"/>
    </source>
</evidence>
<comment type="caution">
    <text evidence="1">The sequence shown here is derived from an EMBL/GenBank/DDBJ whole genome shotgun (WGS) entry which is preliminary data.</text>
</comment>
<organism evidence="1 2">
    <name type="scientific">Tanacetum coccineum</name>
    <dbReference type="NCBI Taxonomy" id="301880"/>
    <lineage>
        <taxon>Eukaryota</taxon>
        <taxon>Viridiplantae</taxon>
        <taxon>Streptophyta</taxon>
        <taxon>Embryophyta</taxon>
        <taxon>Tracheophyta</taxon>
        <taxon>Spermatophyta</taxon>
        <taxon>Magnoliopsida</taxon>
        <taxon>eudicotyledons</taxon>
        <taxon>Gunneridae</taxon>
        <taxon>Pentapetalae</taxon>
        <taxon>asterids</taxon>
        <taxon>campanulids</taxon>
        <taxon>Asterales</taxon>
        <taxon>Asteraceae</taxon>
        <taxon>Asteroideae</taxon>
        <taxon>Anthemideae</taxon>
        <taxon>Anthemidinae</taxon>
        <taxon>Tanacetum</taxon>
    </lineage>
</organism>
<keyword evidence="2" id="KW-1185">Reference proteome</keyword>
<reference evidence="1" key="2">
    <citation type="submission" date="2022-01" db="EMBL/GenBank/DDBJ databases">
        <authorList>
            <person name="Yamashiro T."/>
            <person name="Shiraishi A."/>
            <person name="Satake H."/>
            <person name="Nakayama K."/>
        </authorList>
    </citation>
    <scope>NUCLEOTIDE SEQUENCE</scope>
</reference>
<gene>
    <name evidence="1" type="ORF">Tco_1080916</name>
</gene>
<dbReference type="Proteomes" id="UP001151760">
    <property type="component" value="Unassembled WGS sequence"/>
</dbReference>
<sequence length="203" mass="22810">MEDEENHASHFLHTFLSPIRMNLFVLIRNLNATPCEKGVTGHPSGRLKCHTVHLRPGGSTILDVSSIGEYLVDIHVVCLAVDTLEAAVVRLEIAAKTHIAMVDRLRVTSDVNVRELVTSDGRLFFYFGSGHYFKYCLAKLDHEGSRKSKVILDQAEGRLSFPSKSWNRKQLPSVVISSFKLHSCTERLLLDLDASHELLGFRE</sequence>
<evidence type="ECO:0000313" key="2">
    <source>
        <dbReference type="Proteomes" id="UP001151760"/>
    </source>
</evidence>
<reference evidence="1" key="1">
    <citation type="journal article" date="2022" name="Int. J. Mol. Sci.">
        <title>Draft Genome of Tanacetum Coccineum: Genomic Comparison of Closely Related Tanacetum-Family Plants.</title>
        <authorList>
            <person name="Yamashiro T."/>
            <person name="Shiraishi A."/>
            <person name="Nakayama K."/>
            <person name="Satake H."/>
        </authorList>
    </citation>
    <scope>NUCLEOTIDE SEQUENCE</scope>
</reference>
<protein>
    <submittedName>
        <fullName evidence="1">Uncharacterized protein</fullName>
    </submittedName>
</protein>
<name>A0ABQ5HW42_9ASTR</name>
<accession>A0ABQ5HW42</accession>